<gene>
    <name evidence="1" type="ORF">TIFTF001_016097</name>
</gene>
<accession>A0AA88A741</accession>
<evidence type="ECO:0000313" key="2">
    <source>
        <dbReference type="Proteomes" id="UP001187192"/>
    </source>
</evidence>
<evidence type="ECO:0000313" key="1">
    <source>
        <dbReference type="EMBL" id="GMN46925.1"/>
    </source>
</evidence>
<reference evidence="1" key="1">
    <citation type="submission" date="2023-07" db="EMBL/GenBank/DDBJ databases">
        <title>draft genome sequence of fig (Ficus carica).</title>
        <authorList>
            <person name="Takahashi T."/>
            <person name="Nishimura K."/>
        </authorList>
    </citation>
    <scope>NUCLEOTIDE SEQUENCE</scope>
</reference>
<name>A0AA88A741_FICCA</name>
<sequence>MKTQKYPWSLLSHCPFVSLARVQQSTATETAPGSNSDMKCDHAGVEIVTFVGRRDSRTKAVATLRSPELRNLSPARATSVEEAAPLTTNGATAVATTRRTLPVTDCDEGRWERAITTTIPNGLL</sequence>
<dbReference type="AlphaFoldDB" id="A0AA88A741"/>
<comment type="caution">
    <text evidence="1">The sequence shown here is derived from an EMBL/GenBank/DDBJ whole genome shotgun (WGS) entry which is preliminary data.</text>
</comment>
<dbReference type="Proteomes" id="UP001187192">
    <property type="component" value="Unassembled WGS sequence"/>
</dbReference>
<organism evidence="1 2">
    <name type="scientific">Ficus carica</name>
    <name type="common">Common fig</name>
    <dbReference type="NCBI Taxonomy" id="3494"/>
    <lineage>
        <taxon>Eukaryota</taxon>
        <taxon>Viridiplantae</taxon>
        <taxon>Streptophyta</taxon>
        <taxon>Embryophyta</taxon>
        <taxon>Tracheophyta</taxon>
        <taxon>Spermatophyta</taxon>
        <taxon>Magnoliopsida</taxon>
        <taxon>eudicotyledons</taxon>
        <taxon>Gunneridae</taxon>
        <taxon>Pentapetalae</taxon>
        <taxon>rosids</taxon>
        <taxon>fabids</taxon>
        <taxon>Rosales</taxon>
        <taxon>Moraceae</taxon>
        <taxon>Ficeae</taxon>
        <taxon>Ficus</taxon>
    </lineage>
</organism>
<keyword evidence="2" id="KW-1185">Reference proteome</keyword>
<dbReference type="EMBL" id="BTGU01000024">
    <property type="protein sequence ID" value="GMN46925.1"/>
    <property type="molecule type" value="Genomic_DNA"/>
</dbReference>
<protein>
    <submittedName>
        <fullName evidence="1">Uncharacterized protein</fullName>
    </submittedName>
</protein>
<proteinExistence type="predicted"/>